<feature type="compositionally biased region" description="Low complexity" evidence="2">
    <location>
        <begin position="59"/>
        <end position="70"/>
    </location>
</feature>
<organism evidence="5 6">
    <name type="scientific">Lasius niger</name>
    <name type="common">Black garden ant</name>
    <dbReference type="NCBI Taxonomy" id="67767"/>
    <lineage>
        <taxon>Eukaryota</taxon>
        <taxon>Metazoa</taxon>
        <taxon>Ecdysozoa</taxon>
        <taxon>Arthropoda</taxon>
        <taxon>Hexapoda</taxon>
        <taxon>Insecta</taxon>
        <taxon>Pterygota</taxon>
        <taxon>Neoptera</taxon>
        <taxon>Endopterygota</taxon>
        <taxon>Hymenoptera</taxon>
        <taxon>Apocrita</taxon>
        <taxon>Aculeata</taxon>
        <taxon>Formicoidea</taxon>
        <taxon>Formicidae</taxon>
        <taxon>Formicinae</taxon>
        <taxon>Lasius</taxon>
        <taxon>Lasius</taxon>
    </lineage>
</organism>
<protein>
    <recommendedName>
        <fullName evidence="7">CCHC-type domain-containing protein</fullName>
    </recommendedName>
</protein>
<dbReference type="Pfam" id="PF02037">
    <property type="entry name" value="SAP"/>
    <property type="match status" value="1"/>
</dbReference>
<dbReference type="EMBL" id="LBMM01015583">
    <property type="protein sequence ID" value="KMQ84752.1"/>
    <property type="molecule type" value="Genomic_DNA"/>
</dbReference>
<dbReference type="Proteomes" id="UP000036403">
    <property type="component" value="Unassembled WGS sequence"/>
</dbReference>
<evidence type="ECO:0000259" key="3">
    <source>
        <dbReference type="PROSITE" id="PS50158"/>
    </source>
</evidence>
<comment type="caution">
    <text evidence="5">The sequence shown here is derived from an EMBL/GenBank/DDBJ whole genome shotgun (WGS) entry which is preliminary data.</text>
</comment>
<keyword evidence="1" id="KW-0863">Zinc-finger</keyword>
<sequence length="389" mass="42792">MDRTALEDLTVEQLREEAASYGLPTTGVSSTLVDSILSHLEANGPMRELLQQPKRKRTPAGPAGPSGIPATVPEPQESTDLMRQMLLALQQQQQQLNQLFQVIVEQRREPAVAPPQQPQAAITPPGPSRAPRSTPSVEVDRRTTESGTPGGTVQTLASQIPEFAGLDDDNVHAWVRRVDKVAQVHSVADGAILLAASSRLTKSARRWYDVQGDAAVESWSGLRTEMIKIFDRKVPFFRVMQKIEARKWIPAKETFDEYAIDKLALMHRVDLPEQDKVHLLVSGITVTPLKATALSIAEDSLDGFLERMRRITQGATEWDRKSTQQGSSSKANKDVPCRNCGKKGHAHKDCREKGGENSKQGGAYLGDRCSQRNGRLDCIRSRSGHPGCA</sequence>
<dbReference type="PaxDb" id="67767-A0A0J7K344"/>
<dbReference type="PROSITE" id="PS50800">
    <property type="entry name" value="SAP"/>
    <property type="match status" value="1"/>
</dbReference>
<name>A0A0J7K344_LASNI</name>
<keyword evidence="1" id="KW-0479">Metal-binding</keyword>
<feature type="region of interest" description="Disordered" evidence="2">
    <location>
        <begin position="110"/>
        <end position="152"/>
    </location>
</feature>
<keyword evidence="6" id="KW-1185">Reference proteome</keyword>
<dbReference type="SMART" id="SM00513">
    <property type="entry name" value="SAP"/>
    <property type="match status" value="1"/>
</dbReference>
<evidence type="ECO:0000313" key="5">
    <source>
        <dbReference type="EMBL" id="KMQ84752.1"/>
    </source>
</evidence>
<reference evidence="5 6" key="1">
    <citation type="submission" date="2015-04" db="EMBL/GenBank/DDBJ databases">
        <title>Lasius niger genome sequencing.</title>
        <authorList>
            <person name="Konorov E.A."/>
            <person name="Nikitin M.A."/>
            <person name="Kirill M.V."/>
            <person name="Chang P."/>
        </authorList>
    </citation>
    <scope>NUCLEOTIDE SEQUENCE [LARGE SCALE GENOMIC DNA]</scope>
    <source>
        <tissue evidence="5">Whole</tissue>
    </source>
</reference>
<evidence type="ECO:0008006" key="7">
    <source>
        <dbReference type="Google" id="ProtNLM"/>
    </source>
</evidence>
<gene>
    <name evidence="5" type="ORF">RF55_17196</name>
</gene>
<evidence type="ECO:0000259" key="4">
    <source>
        <dbReference type="PROSITE" id="PS50800"/>
    </source>
</evidence>
<dbReference type="InterPro" id="IPR003034">
    <property type="entry name" value="SAP_dom"/>
</dbReference>
<feature type="region of interest" description="Disordered" evidence="2">
    <location>
        <begin position="51"/>
        <end position="75"/>
    </location>
</feature>
<feature type="domain" description="SAP" evidence="4">
    <location>
        <begin position="6"/>
        <end position="40"/>
    </location>
</feature>
<dbReference type="GO" id="GO:0003676">
    <property type="term" value="F:nucleic acid binding"/>
    <property type="evidence" value="ECO:0007669"/>
    <property type="project" value="InterPro"/>
</dbReference>
<evidence type="ECO:0000313" key="6">
    <source>
        <dbReference type="Proteomes" id="UP000036403"/>
    </source>
</evidence>
<proteinExistence type="predicted"/>
<dbReference type="AlphaFoldDB" id="A0A0J7K344"/>
<feature type="compositionally biased region" description="Basic and acidic residues" evidence="2">
    <location>
        <begin position="347"/>
        <end position="356"/>
    </location>
</feature>
<feature type="domain" description="CCHC-type" evidence="3">
    <location>
        <begin position="337"/>
        <end position="352"/>
    </location>
</feature>
<feature type="region of interest" description="Disordered" evidence="2">
    <location>
        <begin position="315"/>
        <end position="366"/>
    </location>
</feature>
<dbReference type="SUPFAM" id="SSF57756">
    <property type="entry name" value="Retrovirus zinc finger-like domains"/>
    <property type="match status" value="1"/>
</dbReference>
<evidence type="ECO:0000256" key="2">
    <source>
        <dbReference type="SAM" id="MobiDB-lite"/>
    </source>
</evidence>
<keyword evidence="1" id="KW-0862">Zinc</keyword>
<accession>A0A0J7K344</accession>
<evidence type="ECO:0000256" key="1">
    <source>
        <dbReference type="PROSITE-ProRule" id="PRU00047"/>
    </source>
</evidence>
<dbReference type="GO" id="GO:0008270">
    <property type="term" value="F:zinc ion binding"/>
    <property type="evidence" value="ECO:0007669"/>
    <property type="project" value="UniProtKB-KW"/>
</dbReference>
<dbReference type="OrthoDB" id="7555284at2759"/>
<dbReference type="InterPro" id="IPR001878">
    <property type="entry name" value="Znf_CCHC"/>
</dbReference>
<dbReference type="InterPro" id="IPR036875">
    <property type="entry name" value="Znf_CCHC_sf"/>
</dbReference>
<dbReference type="PROSITE" id="PS50158">
    <property type="entry name" value="ZF_CCHC"/>
    <property type="match status" value="1"/>
</dbReference>